<gene>
    <name evidence="1" type="ORF">A2912_01425</name>
</gene>
<dbReference type="AlphaFoldDB" id="A0A1G1YTQ7"/>
<proteinExistence type="predicted"/>
<reference evidence="1 2" key="1">
    <citation type="journal article" date="2016" name="Nat. Commun.">
        <title>Thousands of microbial genomes shed light on interconnected biogeochemical processes in an aquifer system.</title>
        <authorList>
            <person name="Anantharaman K."/>
            <person name="Brown C.T."/>
            <person name="Hug L.A."/>
            <person name="Sharon I."/>
            <person name="Castelle C.J."/>
            <person name="Probst A.J."/>
            <person name="Thomas B.C."/>
            <person name="Singh A."/>
            <person name="Wilkins M.J."/>
            <person name="Karaoz U."/>
            <person name="Brodie E.L."/>
            <person name="Williams K.H."/>
            <person name="Hubbard S.S."/>
            <person name="Banfield J.F."/>
        </authorList>
    </citation>
    <scope>NUCLEOTIDE SEQUENCE [LARGE SCALE GENOMIC DNA]</scope>
</reference>
<protein>
    <submittedName>
        <fullName evidence="1">Uncharacterized protein</fullName>
    </submittedName>
</protein>
<name>A0A1G1YTQ7_9BACT</name>
<dbReference type="Proteomes" id="UP000178122">
    <property type="component" value="Unassembled WGS sequence"/>
</dbReference>
<evidence type="ECO:0000313" key="1">
    <source>
        <dbReference type="EMBL" id="OGY55156.1"/>
    </source>
</evidence>
<sequence>MPEKKYVQASFDFMNRQDPLAIKSNTGSAGDKMNDEQDFLPFEHCFAESDKDVGYKCSCCGGNLTEDVGTTYCPHCSHELSWDTSDGEEGLPWESDVSVSDDWQTWSDKDWEAWWNKNDPLST</sequence>
<comment type="caution">
    <text evidence="1">The sequence shown here is derived from an EMBL/GenBank/DDBJ whole genome shotgun (WGS) entry which is preliminary data.</text>
</comment>
<organism evidence="1 2">
    <name type="scientific">Candidatus Buchananbacteria bacterium RIFCSPLOWO2_01_FULL_40_23b</name>
    <dbReference type="NCBI Taxonomy" id="1797544"/>
    <lineage>
        <taxon>Bacteria</taxon>
        <taxon>Candidatus Buchananiibacteriota</taxon>
    </lineage>
</organism>
<accession>A0A1G1YTQ7</accession>
<dbReference type="EMBL" id="MHIN01000021">
    <property type="protein sequence ID" value="OGY55156.1"/>
    <property type="molecule type" value="Genomic_DNA"/>
</dbReference>
<evidence type="ECO:0000313" key="2">
    <source>
        <dbReference type="Proteomes" id="UP000178122"/>
    </source>
</evidence>